<comment type="caution">
    <text evidence="1">The sequence shown here is derived from an EMBL/GenBank/DDBJ whole genome shotgun (WGS) entry which is preliminary data.</text>
</comment>
<dbReference type="EMBL" id="MU970073">
    <property type="protein sequence ID" value="KAK9322668.1"/>
    <property type="molecule type" value="Genomic_DNA"/>
</dbReference>
<evidence type="ECO:0000313" key="1">
    <source>
        <dbReference type="EMBL" id="KAK9322668.1"/>
    </source>
</evidence>
<reference evidence="2" key="1">
    <citation type="journal article" date="2024" name="Front. Bioeng. Biotechnol.">
        <title>Genome-scale model development and genomic sequencing of the oleaginous clade Lipomyces.</title>
        <authorList>
            <person name="Czajka J.J."/>
            <person name="Han Y."/>
            <person name="Kim J."/>
            <person name="Mondo S.J."/>
            <person name="Hofstad B.A."/>
            <person name="Robles A."/>
            <person name="Haridas S."/>
            <person name="Riley R."/>
            <person name="LaButti K."/>
            <person name="Pangilinan J."/>
            <person name="Andreopoulos W."/>
            <person name="Lipzen A."/>
            <person name="Yan J."/>
            <person name="Wang M."/>
            <person name="Ng V."/>
            <person name="Grigoriev I.V."/>
            <person name="Spatafora J.W."/>
            <person name="Magnuson J.K."/>
            <person name="Baker S.E."/>
            <person name="Pomraning K.R."/>
        </authorList>
    </citation>
    <scope>NUCLEOTIDE SEQUENCE [LARGE SCALE GENOMIC DNA]</scope>
    <source>
        <strain evidence="2">CBS 10300</strain>
    </source>
</reference>
<name>A0ACC3TNF5_9ASCO</name>
<gene>
    <name evidence="1" type="ORF">V1517DRAFT_338647</name>
</gene>
<protein>
    <submittedName>
        <fullName evidence="1">Uncharacterized protein</fullName>
    </submittedName>
</protein>
<organism evidence="1 2">
    <name type="scientific">Lipomyces orientalis</name>
    <dbReference type="NCBI Taxonomy" id="1233043"/>
    <lineage>
        <taxon>Eukaryota</taxon>
        <taxon>Fungi</taxon>
        <taxon>Dikarya</taxon>
        <taxon>Ascomycota</taxon>
        <taxon>Saccharomycotina</taxon>
        <taxon>Lipomycetes</taxon>
        <taxon>Lipomycetales</taxon>
        <taxon>Lipomycetaceae</taxon>
        <taxon>Lipomyces</taxon>
    </lineage>
</organism>
<proteinExistence type="predicted"/>
<evidence type="ECO:0000313" key="2">
    <source>
        <dbReference type="Proteomes" id="UP001489719"/>
    </source>
</evidence>
<accession>A0ACC3TNF5</accession>
<keyword evidence="2" id="KW-1185">Reference proteome</keyword>
<sequence>MPSGPSLLVLREITVWAAESLVRKAVEYFILSSGRQFASMDQLDCGSLSRERLHGLPFHELRKQAEEWLQKTTFEEFIRYCHAFLSERATKGELTGASGRLCPTYIRPWSAFLSLQLQIFDSVYKLLHPPGEAPSRLLPSSDTQEELGRRICHRPLASEADLAYYERNTVEDQVYKAITALGSVQAAKELFFLNDEIDFYTNLSAFDSDPLKPAGVDDFLKLKRSVADQFCVRCGENSAGTLFYTIEYKSPHKLSLDCAR</sequence>
<dbReference type="Proteomes" id="UP001489719">
    <property type="component" value="Unassembled WGS sequence"/>
</dbReference>